<comment type="caution">
    <text evidence="1">The sequence shown here is derived from an EMBL/GenBank/DDBJ whole genome shotgun (WGS) entry which is preliminary data.</text>
</comment>
<reference evidence="1" key="1">
    <citation type="submission" date="2021-06" db="EMBL/GenBank/DDBJ databases">
        <authorList>
            <person name="Kallberg Y."/>
            <person name="Tangrot J."/>
            <person name="Rosling A."/>
        </authorList>
    </citation>
    <scope>NUCLEOTIDE SEQUENCE</scope>
    <source>
        <strain evidence="1">AU212A</strain>
    </source>
</reference>
<feature type="non-terminal residue" evidence="1">
    <location>
        <position position="1"/>
    </location>
</feature>
<dbReference type="EMBL" id="CAJVPM010030023">
    <property type="protein sequence ID" value="CAG8675324.1"/>
    <property type="molecule type" value="Genomic_DNA"/>
</dbReference>
<proteinExistence type="predicted"/>
<gene>
    <name evidence="1" type="ORF">SCALOS_LOCUS9527</name>
</gene>
<sequence>RGKIEVWLLCSGCCECIEVEVRVEKEVLWEELKRSSSSISL</sequence>
<feature type="non-terminal residue" evidence="1">
    <location>
        <position position="41"/>
    </location>
</feature>
<protein>
    <submittedName>
        <fullName evidence="1">8205_t:CDS:1</fullName>
    </submittedName>
</protein>
<name>A0ACA9NVH9_9GLOM</name>
<organism evidence="1 2">
    <name type="scientific">Scutellospora calospora</name>
    <dbReference type="NCBI Taxonomy" id="85575"/>
    <lineage>
        <taxon>Eukaryota</taxon>
        <taxon>Fungi</taxon>
        <taxon>Fungi incertae sedis</taxon>
        <taxon>Mucoromycota</taxon>
        <taxon>Glomeromycotina</taxon>
        <taxon>Glomeromycetes</taxon>
        <taxon>Diversisporales</taxon>
        <taxon>Gigasporaceae</taxon>
        <taxon>Scutellospora</taxon>
    </lineage>
</organism>
<accession>A0ACA9NVH9</accession>
<evidence type="ECO:0000313" key="2">
    <source>
        <dbReference type="Proteomes" id="UP000789860"/>
    </source>
</evidence>
<keyword evidence="2" id="KW-1185">Reference proteome</keyword>
<dbReference type="Proteomes" id="UP000789860">
    <property type="component" value="Unassembled WGS sequence"/>
</dbReference>
<evidence type="ECO:0000313" key="1">
    <source>
        <dbReference type="EMBL" id="CAG8675324.1"/>
    </source>
</evidence>